<dbReference type="PANTHER" id="PTHR43214:SF37">
    <property type="entry name" value="TRANSCRIPTIONAL REGULATORY PROTEIN YDFI"/>
    <property type="match status" value="1"/>
</dbReference>
<dbReference type="InterPro" id="IPR000792">
    <property type="entry name" value="Tscrpt_reg_LuxR_C"/>
</dbReference>
<dbReference type="EMBL" id="AODF01000008">
    <property type="protein sequence ID" value="EUJ33040.1"/>
    <property type="molecule type" value="Genomic_DNA"/>
</dbReference>
<keyword evidence="1 5" id="KW-0597">Phosphoprotein</keyword>
<evidence type="ECO:0000256" key="2">
    <source>
        <dbReference type="ARBA" id="ARBA00023015"/>
    </source>
</evidence>
<dbReference type="Pfam" id="PF00072">
    <property type="entry name" value="Response_reg"/>
    <property type="match status" value="1"/>
</dbReference>
<dbReference type="PROSITE" id="PS50110">
    <property type="entry name" value="RESPONSE_REGULATORY"/>
    <property type="match status" value="1"/>
</dbReference>
<dbReference type="PROSITE" id="PS50043">
    <property type="entry name" value="HTH_LUXR_2"/>
    <property type="match status" value="1"/>
</dbReference>
<sequence length="213" mass="23818">MIKVLLVDDHEMVRIGVSAYLSVQDDMEVVGEAENGREGADMALELRPDIILMDLVMDEMDGIEATKEIMQKWKEAKIIIVTSFIDDEKVYPALEAGASSYMLKTSTASEIADAIRATYGGDSVLEPEVTGKMMQRLTAKSEKKLHDDLTNRENEILLLIAEGKSNQEIADELFITLKTVKTHVSNILSKLDVQDRTQAAIYAFKHDLVKKEQ</sequence>
<accession>A0ABN0RGR8</accession>
<dbReference type="SUPFAM" id="SSF46894">
    <property type="entry name" value="C-terminal effector domain of the bipartite response regulators"/>
    <property type="match status" value="1"/>
</dbReference>
<reference evidence="8 9" key="1">
    <citation type="journal article" date="2014" name="Int. J. Syst. Evol. Microbiol.">
        <title>Listeria floridensis sp. nov., Listeria aquatica sp. nov., Listeria cornellensis sp. nov., Listeria riparia sp. nov. and Listeria grandensis sp. nov., from agricultural and natural environments.</title>
        <authorList>
            <person name="den Bakker H.C."/>
            <person name="Warchocki S."/>
            <person name="Wright E.M."/>
            <person name="Allred A.F."/>
            <person name="Ahlstrom C."/>
            <person name="Manuel C.S."/>
            <person name="Stasiewicz M.J."/>
            <person name="Burrell A."/>
            <person name="Roof S."/>
            <person name="Strawn L."/>
            <person name="Fortes E.D."/>
            <person name="Nightingale K.K."/>
            <person name="Kephart D."/>
            <person name="Wiedmann M."/>
        </authorList>
    </citation>
    <scope>NUCLEOTIDE SEQUENCE [LARGE SCALE GENOMIC DNA]</scope>
    <source>
        <strain evidence="8 9">FSL S10-1187</strain>
    </source>
</reference>
<feature type="domain" description="Response regulatory" evidence="7">
    <location>
        <begin position="3"/>
        <end position="119"/>
    </location>
</feature>
<dbReference type="PROSITE" id="PS00622">
    <property type="entry name" value="HTH_LUXR_1"/>
    <property type="match status" value="1"/>
</dbReference>
<dbReference type="CDD" id="cd17535">
    <property type="entry name" value="REC_NarL-like"/>
    <property type="match status" value="1"/>
</dbReference>
<keyword evidence="4" id="KW-0804">Transcription</keyword>
<dbReference type="Pfam" id="PF00196">
    <property type="entry name" value="GerE"/>
    <property type="match status" value="1"/>
</dbReference>
<evidence type="ECO:0000256" key="4">
    <source>
        <dbReference type="ARBA" id="ARBA00023163"/>
    </source>
</evidence>
<proteinExistence type="predicted"/>
<dbReference type="CDD" id="cd06170">
    <property type="entry name" value="LuxR_C_like"/>
    <property type="match status" value="1"/>
</dbReference>
<evidence type="ECO:0000256" key="3">
    <source>
        <dbReference type="ARBA" id="ARBA00023125"/>
    </source>
</evidence>
<dbReference type="SMART" id="SM00448">
    <property type="entry name" value="REC"/>
    <property type="match status" value="1"/>
</dbReference>
<dbReference type="RefSeq" id="WP_036096761.1">
    <property type="nucleotide sequence ID" value="NZ_AODF01000008.1"/>
</dbReference>
<evidence type="ECO:0000259" key="6">
    <source>
        <dbReference type="PROSITE" id="PS50043"/>
    </source>
</evidence>
<dbReference type="SUPFAM" id="SSF52172">
    <property type="entry name" value="CheY-like"/>
    <property type="match status" value="1"/>
</dbReference>
<evidence type="ECO:0000313" key="8">
    <source>
        <dbReference type="EMBL" id="EUJ33040.1"/>
    </source>
</evidence>
<dbReference type="Gene3D" id="3.40.50.2300">
    <property type="match status" value="1"/>
</dbReference>
<keyword evidence="3" id="KW-0238">DNA-binding</keyword>
<evidence type="ECO:0000256" key="1">
    <source>
        <dbReference type="ARBA" id="ARBA00022553"/>
    </source>
</evidence>
<protein>
    <submittedName>
        <fullName evidence="8">LuxR family transcriptional regulator</fullName>
    </submittedName>
</protein>
<evidence type="ECO:0000256" key="5">
    <source>
        <dbReference type="PROSITE-ProRule" id="PRU00169"/>
    </source>
</evidence>
<feature type="modified residue" description="4-aspartylphosphate" evidence="5">
    <location>
        <position position="54"/>
    </location>
</feature>
<keyword evidence="9" id="KW-1185">Reference proteome</keyword>
<dbReference type="PRINTS" id="PR00038">
    <property type="entry name" value="HTHLUXR"/>
</dbReference>
<dbReference type="InterPro" id="IPR001789">
    <property type="entry name" value="Sig_transdc_resp-reg_receiver"/>
</dbReference>
<dbReference type="InterPro" id="IPR039420">
    <property type="entry name" value="WalR-like"/>
</dbReference>
<feature type="domain" description="HTH luxR-type" evidence="6">
    <location>
        <begin position="142"/>
        <end position="207"/>
    </location>
</feature>
<organism evidence="8 9">
    <name type="scientific">Listeria floridensis FSL S10-1187</name>
    <dbReference type="NCBI Taxonomy" id="1265817"/>
    <lineage>
        <taxon>Bacteria</taxon>
        <taxon>Bacillati</taxon>
        <taxon>Bacillota</taxon>
        <taxon>Bacilli</taxon>
        <taxon>Bacillales</taxon>
        <taxon>Listeriaceae</taxon>
        <taxon>Listeria</taxon>
    </lineage>
</organism>
<keyword evidence="2" id="KW-0805">Transcription regulation</keyword>
<dbReference type="InterPro" id="IPR011006">
    <property type="entry name" value="CheY-like_superfamily"/>
</dbReference>
<evidence type="ECO:0000259" key="7">
    <source>
        <dbReference type="PROSITE" id="PS50110"/>
    </source>
</evidence>
<name>A0ABN0RGR8_9LIST</name>
<dbReference type="InterPro" id="IPR016032">
    <property type="entry name" value="Sig_transdc_resp-reg_C-effctor"/>
</dbReference>
<comment type="caution">
    <text evidence="8">The sequence shown here is derived from an EMBL/GenBank/DDBJ whole genome shotgun (WGS) entry which is preliminary data.</text>
</comment>
<dbReference type="PANTHER" id="PTHR43214">
    <property type="entry name" value="TWO-COMPONENT RESPONSE REGULATOR"/>
    <property type="match status" value="1"/>
</dbReference>
<dbReference type="SMART" id="SM00421">
    <property type="entry name" value="HTH_LUXR"/>
    <property type="match status" value="1"/>
</dbReference>
<dbReference type="InterPro" id="IPR058245">
    <property type="entry name" value="NreC/VraR/RcsB-like_REC"/>
</dbReference>
<evidence type="ECO:0000313" key="9">
    <source>
        <dbReference type="Proteomes" id="UP000019249"/>
    </source>
</evidence>
<gene>
    <name evidence="8" type="ORF">MFLO_05565</name>
</gene>
<dbReference type="Proteomes" id="UP000019249">
    <property type="component" value="Unassembled WGS sequence"/>
</dbReference>